<dbReference type="CDD" id="cd01080">
    <property type="entry name" value="NAD_bind_m-THF_DH_Cyclohyd"/>
    <property type="match status" value="1"/>
</dbReference>
<dbReference type="InterPro" id="IPR000672">
    <property type="entry name" value="THF_DH/CycHdrlase"/>
</dbReference>
<dbReference type="SUPFAM" id="SSF53223">
    <property type="entry name" value="Aminoacid dehydrogenase-like, N-terminal domain"/>
    <property type="match status" value="1"/>
</dbReference>
<evidence type="ECO:0000256" key="3">
    <source>
        <dbReference type="ARBA" id="ARBA00022563"/>
    </source>
</evidence>
<evidence type="ECO:0000256" key="2">
    <source>
        <dbReference type="ARBA" id="ARBA00011738"/>
    </source>
</evidence>
<dbReference type="NCBIfam" id="NF008058">
    <property type="entry name" value="PRK10792.1"/>
    <property type="match status" value="1"/>
</dbReference>
<keyword evidence="7 12" id="KW-0521">NADP</keyword>
<evidence type="ECO:0000256" key="7">
    <source>
        <dbReference type="ARBA" id="ARBA00022857"/>
    </source>
</evidence>
<dbReference type="GO" id="GO:0000105">
    <property type="term" value="P:L-histidine biosynthetic process"/>
    <property type="evidence" value="ECO:0007669"/>
    <property type="project" value="UniProtKB-KW"/>
</dbReference>
<dbReference type="FunFam" id="3.40.50.720:FF:000006">
    <property type="entry name" value="Bifunctional protein FolD"/>
    <property type="match status" value="1"/>
</dbReference>
<dbReference type="GO" id="GO:0004488">
    <property type="term" value="F:methylenetetrahydrofolate dehydrogenase (NADP+) activity"/>
    <property type="evidence" value="ECO:0007669"/>
    <property type="project" value="UniProtKB-UniRule"/>
</dbReference>
<comment type="function">
    <text evidence="12">Catalyzes the oxidation of 5,10-methylenetetrahydrofolate to 5,10-methenyltetrahydrofolate and then the hydrolysis of 5,10-methenyltetrahydrofolate to 10-formyltetrahydrofolate.</text>
</comment>
<dbReference type="EC" id="1.5.1.5" evidence="12"/>
<comment type="similarity">
    <text evidence="12">Belongs to the tetrahydrofolate dehydrogenase/cyclohydrolase family.</text>
</comment>
<dbReference type="PATRIC" id="fig|999432.5.peg.1500"/>
<comment type="pathway">
    <text evidence="1 12">One-carbon metabolism; tetrahydrofolate interconversion.</text>
</comment>
<keyword evidence="11 12" id="KW-0511">Multifunctional enzyme</keyword>
<comment type="caution">
    <text evidence="15">The sequence shown here is derived from an EMBL/GenBank/DDBJ whole genome shotgun (WGS) entry which is preliminary data.</text>
</comment>
<evidence type="ECO:0000256" key="6">
    <source>
        <dbReference type="ARBA" id="ARBA00022801"/>
    </source>
</evidence>
<dbReference type="PROSITE" id="PS00766">
    <property type="entry name" value="THF_DHG_CYH_1"/>
    <property type="match status" value="1"/>
</dbReference>
<dbReference type="RefSeq" id="WP_002684557.1">
    <property type="nucleotide sequence ID" value="NZ_CM001795.1"/>
</dbReference>
<dbReference type="GO" id="GO:0006164">
    <property type="term" value="P:purine nucleotide biosynthetic process"/>
    <property type="evidence" value="ECO:0007669"/>
    <property type="project" value="UniProtKB-KW"/>
</dbReference>
<accession>A0A0E2E3J9</accession>
<comment type="subunit">
    <text evidence="2 12">Homodimer.</text>
</comment>
<feature type="domain" description="Tetrahydrofolate dehydrogenase/cyclohydrolase NAD(P)-binding" evidence="14">
    <location>
        <begin position="139"/>
        <end position="289"/>
    </location>
</feature>
<dbReference type="GO" id="GO:0009086">
    <property type="term" value="P:methionine biosynthetic process"/>
    <property type="evidence" value="ECO:0007669"/>
    <property type="project" value="UniProtKB-KW"/>
</dbReference>
<name>A0A0E2E3J9_TREDN</name>
<sequence length="293" mass="31236">MSAKIIDGAQIAADLRADIAKDVEKIKAKGVQPTLAVILVGNDPASQSYVKGKTNALHEVGMNDRTFRLPETTTQDELLKLIKELNADKLINGILVQLPLPKQIDPDAVIEAINPEKDVDGFHPVNVGKLLLGHDTFIPCTPHGVIHLLKRTGVETKGAKVVIVGRSNIVGKPLSVLMMNKDVNATVTVCHSGTKNLTEVTKEADILVAAMGKPQFIKADMIKKGAVVIDVGVNRIDDSTKKSGFRLVGDVDFEPACEIASAITPVPKGVGPMTIAMLVANTLIAAKRQNGLE</sequence>
<dbReference type="GO" id="GO:0004477">
    <property type="term" value="F:methenyltetrahydrofolate cyclohydrolase activity"/>
    <property type="evidence" value="ECO:0007669"/>
    <property type="project" value="UniProtKB-UniRule"/>
</dbReference>
<comment type="catalytic activity">
    <reaction evidence="12">
        <text>(6R)-5,10-methenyltetrahydrofolate + H2O = (6R)-10-formyltetrahydrofolate + H(+)</text>
        <dbReference type="Rhea" id="RHEA:23700"/>
        <dbReference type="ChEBI" id="CHEBI:15377"/>
        <dbReference type="ChEBI" id="CHEBI:15378"/>
        <dbReference type="ChEBI" id="CHEBI:57455"/>
        <dbReference type="ChEBI" id="CHEBI:195366"/>
        <dbReference type="EC" id="3.5.4.9"/>
    </reaction>
</comment>
<evidence type="ECO:0000256" key="12">
    <source>
        <dbReference type="HAMAP-Rule" id="MF_01576"/>
    </source>
</evidence>
<protein>
    <recommendedName>
        <fullName evidence="12">Bifunctional protein FolD</fullName>
    </recommendedName>
    <domain>
        <recommendedName>
            <fullName evidence="12">Methylenetetrahydrofolate dehydrogenase</fullName>
            <ecNumber evidence="12">1.5.1.5</ecNumber>
        </recommendedName>
    </domain>
    <domain>
        <recommendedName>
            <fullName evidence="12">Methenyltetrahydrofolate cyclohydrolase</fullName>
            <ecNumber evidence="12">3.5.4.9</ecNumber>
        </recommendedName>
    </domain>
</protein>
<evidence type="ECO:0000256" key="1">
    <source>
        <dbReference type="ARBA" id="ARBA00004777"/>
    </source>
</evidence>
<dbReference type="GO" id="GO:0005829">
    <property type="term" value="C:cytosol"/>
    <property type="evidence" value="ECO:0007669"/>
    <property type="project" value="TreeGrafter"/>
</dbReference>
<feature type="binding site" evidence="12">
    <location>
        <position position="233"/>
    </location>
    <ligand>
        <name>NADP(+)</name>
        <dbReference type="ChEBI" id="CHEBI:58349"/>
    </ligand>
</feature>
<evidence type="ECO:0000256" key="9">
    <source>
        <dbReference type="ARBA" id="ARBA00023102"/>
    </source>
</evidence>
<dbReference type="NCBIfam" id="NF010783">
    <property type="entry name" value="PRK14186.1"/>
    <property type="match status" value="1"/>
</dbReference>
<dbReference type="PANTHER" id="PTHR48099">
    <property type="entry name" value="C-1-TETRAHYDROFOLATE SYNTHASE, CYTOPLASMIC-RELATED"/>
    <property type="match status" value="1"/>
</dbReference>
<evidence type="ECO:0000256" key="8">
    <source>
        <dbReference type="ARBA" id="ARBA00023002"/>
    </source>
</evidence>
<organism evidence="15">
    <name type="scientific">Treponema denticola H-22</name>
    <dbReference type="NCBI Taxonomy" id="999432"/>
    <lineage>
        <taxon>Bacteria</taxon>
        <taxon>Pseudomonadati</taxon>
        <taxon>Spirochaetota</taxon>
        <taxon>Spirochaetia</taxon>
        <taxon>Spirochaetales</taxon>
        <taxon>Treponemataceae</taxon>
        <taxon>Treponema</taxon>
    </lineage>
</organism>
<evidence type="ECO:0000256" key="4">
    <source>
        <dbReference type="ARBA" id="ARBA00022605"/>
    </source>
</evidence>
<dbReference type="HAMAP" id="MF_01576">
    <property type="entry name" value="THF_DHG_CYH"/>
    <property type="match status" value="1"/>
</dbReference>
<dbReference type="Gene3D" id="3.40.50.720">
    <property type="entry name" value="NAD(P)-binding Rossmann-like Domain"/>
    <property type="match status" value="1"/>
</dbReference>
<evidence type="ECO:0000256" key="10">
    <source>
        <dbReference type="ARBA" id="ARBA00023167"/>
    </source>
</evidence>
<evidence type="ECO:0000259" key="14">
    <source>
        <dbReference type="Pfam" id="PF02882"/>
    </source>
</evidence>
<dbReference type="InterPro" id="IPR046346">
    <property type="entry name" value="Aminoacid_DH-like_N_sf"/>
</dbReference>
<dbReference type="GO" id="GO:0035999">
    <property type="term" value="P:tetrahydrofolate interconversion"/>
    <property type="evidence" value="ECO:0007669"/>
    <property type="project" value="UniProtKB-UniRule"/>
</dbReference>
<dbReference type="EMBL" id="AGDV01000012">
    <property type="protein sequence ID" value="EMB33085.1"/>
    <property type="molecule type" value="Genomic_DNA"/>
</dbReference>
<dbReference type="AlphaFoldDB" id="A0A0E2E3J9"/>
<proteinExistence type="inferred from homology"/>
<keyword evidence="3 12" id="KW-0554">One-carbon metabolism</keyword>
<dbReference type="UniPathway" id="UPA00193"/>
<comment type="caution">
    <text evidence="12">Lacks conserved residue(s) required for the propagation of feature annotation.</text>
</comment>
<evidence type="ECO:0000256" key="11">
    <source>
        <dbReference type="ARBA" id="ARBA00023268"/>
    </source>
</evidence>
<feature type="binding site" evidence="12">
    <location>
        <begin position="165"/>
        <end position="167"/>
    </location>
    <ligand>
        <name>NADP(+)</name>
        <dbReference type="ChEBI" id="CHEBI:58349"/>
    </ligand>
</feature>
<comment type="catalytic activity">
    <reaction evidence="12">
        <text>(6R)-5,10-methylene-5,6,7,8-tetrahydrofolate + NADP(+) = (6R)-5,10-methenyltetrahydrofolate + NADPH</text>
        <dbReference type="Rhea" id="RHEA:22812"/>
        <dbReference type="ChEBI" id="CHEBI:15636"/>
        <dbReference type="ChEBI" id="CHEBI:57455"/>
        <dbReference type="ChEBI" id="CHEBI:57783"/>
        <dbReference type="ChEBI" id="CHEBI:58349"/>
        <dbReference type="EC" id="1.5.1.5"/>
    </reaction>
</comment>
<dbReference type="SUPFAM" id="SSF51735">
    <property type="entry name" value="NAD(P)-binding Rossmann-fold domains"/>
    <property type="match status" value="1"/>
</dbReference>
<keyword evidence="10 12" id="KW-0486">Methionine biosynthesis</keyword>
<dbReference type="InterPro" id="IPR020631">
    <property type="entry name" value="THF_DH/CycHdrlase_NAD-bd_dom"/>
</dbReference>
<dbReference type="Gene3D" id="3.40.50.10860">
    <property type="entry name" value="Leucine Dehydrogenase, chain A, domain 1"/>
    <property type="match status" value="1"/>
</dbReference>
<dbReference type="EC" id="3.5.4.9" evidence="12"/>
<dbReference type="PRINTS" id="PR00085">
    <property type="entry name" value="THFDHDRGNASE"/>
</dbReference>
<dbReference type="InterPro" id="IPR036291">
    <property type="entry name" value="NAD(P)-bd_dom_sf"/>
</dbReference>
<dbReference type="Pfam" id="PF02882">
    <property type="entry name" value="THF_DHG_CYH_C"/>
    <property type="match status" value="1"/>
</dbReference>
<dbReference type="InterPro" id="IPR020630">
    <property type="entry name" value="THF_DH/CycHdrlase_cat_dom"/>
</dbReference>
<dbReference type="PROSITE" id="PS00767">
    <property type="entry name" value="THF_DHG_CYH_2"/>
    <property type="match status" value="1"/>
</dbReference>
<evidence type="ECO:0000313" key="15">
    <source>
        <dbReference type="EMBL" id="EMB33085.1"/>
    </source>
</evidence>
<dbReference type="InterPro" id="IPR020867">
    <property type="entry name" value="THF_DH/CycHdrlase_CS"/>
</dbReference>
<keyword evidence="8 12" id="KW-0560">Oxidoreductase</keyword>
<keyword evidence="6 12" id="KW-0378">Hydrolase</keyword>
<dbReference type="HOGENOM" id="CLU_034045_2_1_12"/>
<dbReference type="PANTHER" id="PTHR48099:SF5">
    <property type="entry name" value="C-1-TETRAHYDROFOLATE SYNTHASE, CYTOPLASMIC"/>
    <property type="match status" value="1"/>
</dbReference>
<evidence type="ECO:0000256" key="5">
    <source>
        <dbReference type="ARBA" id="ARBA00022755"/>
    </source>
</evidence>
<gene>
    <name evidence="12" type="primary">folD</name>
    <name evidence="15" type="ORF">HMPREF9726_01446</name>
</gene>
<dbReference type="Proteomes" id="UP000011705">
    <property type="component" value="Chromosome"/>
</dbReference>
<keyword evidence="4 12" id="KW-0028">Amino-acid biosynthesis</keyword>
<reference evidence="15" key="1">
    <citation type="submission" date="2012-01" db="EMBL/GenBank/DDBJ databases">
        <title>The Genome Sequence of Treponema denticola H-22.</title>
        <authorList>
            <consortium name="The Broad Institute Genome Sequencing Platform"/>
            <person name="Earl A."/>
            <person name="Ward D."/>
            <person name="Feldgarden M."/>
            <person name="Gevers D."/>
            <person name="Blanton J.M."/>
            <person name="Fenno C.J."/>
            <person name="Baranova O.V."/>
            <person name="Mathney J."/>
            <person name="Dewhirst F.E."/>
            <person name="Izard J."/>
            <person name="Young S.K."/>
            <person name="Zeng Q."/>
            <person name="Gargeya S."/>
            <person name="Fitzgerald M."/>
            <person name="Haas B."/>
            <person name="Abouelleil A."/>
            <person name="Alvarado L."/>
            <person name="Arachchi H.M."/>
            <person name="Berlin A."/>
            <person name="Chapman S.B."/>
            <person name="Gearin G."/>
            <person name="Goldberg J."/>
            <person name="Griggs A."/>
            <person name="Gujja S."/>
            <person name="Hansen M."/>
            <person name="Heiman D."/>
            <person name="Howarth C."/>
            <person name="Larimer J."/>
            <person name="Lui A."/>
            <person name="MacDonald P.J.P."/>
            <person name="McCowen C."/>
            <person name="Montmayeur A."/>
            <person name="Murphy C."/>
            <person name="Neiman D."/>
            <person name="Pearson M."/>
            <person name="Priest M."/>
            <person name="Roberts A."/>
            <person name="Saif S."/>
            <person name="Shea T."/>
            <person name="Sisk P."/>
            <person name="Stolte C."/>
            <person name="Sykes S."/>
            <person name="Wortman J."/>
            <person name="Nusbaum C."/>
            <person name="Birren B."/>
        </authorList>
    </citation>
    <scope>NUCLEOTIDE SEQUENCE [LARGE SCALE GENOMIC DNA]</scope>
    <source>
        <strain evidence="15">H-22</strain>
    </source>
</reference>
<keyword evidence="5 12" id="KW-0658">Purine biosynthesis</keyword>
<dbReference type="Pfam" id="PF00763">
    <property type="entry name" value="THF_DHG_CYH"/>
    <property type="match status" value="1"/>
</dbReference>
<evidence type="ECO:0000259" key="13">
    <source>
        <dbReference type="Pfam" id="PF00763"/>
    </source>
</evidence>
<feature type="domain" description="Tetrahydrofolate dehydrogenase/cyclohydrolase catalytic" evidence="13">
    <location>
        <begin position="6"/>
        <end position="120"/>
    </location>
</feature>
<keyword evidence="9 12" id="KW-0368">Histidine biosynthesis</keyword>
<dbReference type="FunFam" id="3.40.50.10860:FF:000005">
    <property type="entry name" value="C-1-tetrahydrofolate synthase, cytoplasmic, putative"/>
    <property type="match status" value="1"/>
</dbReference>